<protein>
    <submittedName>
        <fullName evidence="1">20998_t:CDS:1</fullName>
    </submittedName>
</protein>
<name>A0A9N9PNN2_9GLOM</name>
<keyword evidence="2" id="KW-1185">Reference proteome</keyword>
<organism evidence="1 2">
    <name type="scientific">Cetraspora pellucida</name>
    <dbReference type="NCBI Taxonomy" id="1433469"/>
    <lineage>
        <taxon>Eukaryota</taxon>
        <taxon>Fungi</taxon>
        <taxon>Fungi incertae sedis</taxon>
        <taxon>Mucoromycota</taxon>
        <taxon>Glomeromycotina</taxon>
        <taxon>Glomeromycetes</taxon>
        <taxon>Diversisporales</taxon>
        <taxon>Gigasporaceae</taxon>
        <taxon>Cetraspora</taxon>
    </lineage>
</organism>
<evidence type="ECO:0000313" key="1">
    <source>
        <dbReference type="EMBL" id="CAG8840373.1"/>
    </source>
</evidence>
<dbReference type="AlphaFoldDB" id="A0A9N9PNN2"/>
<sequence length="62" mass="6918">NSSIDLTNEHVTITTTLLQTNDTTITTSVLQTNGTITPVLQIKESKRKCPIEYIEDNILDID</sequence>
<feature type="non-terminal residue" evidence="1">
    <location>
        <position position="1"/>
    </location>
</feature>
<evidence type="ECO:0000313" key="2">
    <source>
        <dbReference type="Proteomes" id="UP000789759"/>
    </source>
</evidence>
<accession>A0A9N9PNN2</accession>
<dbReference type="Proteomes" id="UP000789759">
    <property type="component" value="Unassembled WGS sequence"/>
</dbReference>
<comment type="caution">
    <text evidence="1">The sequence shown here is derived from an EMBL/GenBank/DDBJ whole genome shotgun (WGS) entry which is preliminary data.</text>
</comment>
<gene>
    <name evidence="1" type="ORF">CPELLU_LOCUS22005</name>
</gene>
<dbReference type="EMBL" id="CAJVQA010089931">
    <property type="protein sequence ID" value="CAG8840373.1"/>
    <property type="molecule type" value="Genomic_DNA"/>
</dbReference>
<reference evidence="1" key="1">
    <citation type="submission" date="2021-06" db="EMBL/GenBank/DDBJ databases">
        <authorList>
            <person name="Kallberg Y."/>
            <person name="Tangrot J."/>
            <person name="Rosling A."/>
        </authorList>
    </citation>
    <scope>NUCLEOTIDE SEQUENCE</scope>
    <source>
        <strain evidence="1">FL966</strain>
    </source>
</reference>
<proteinExistence type="predicted"/>